<feature type="transmembrane region" description="Helical" evidence="6">
    <location>
        <begin position="229"/>
        <end position="251"/>
    </location>
</feature>
<gene>
    <name evidence="7" type="ORF">LNAT_P0262</name>
</gene>
<evidence type="ECO:0000256" key="4">
    <source>
        <dbReference type="ARBA" id="ARBA00022989"/>
    </source>
</evidence>
<evidence type="ECO:0000256" key="2">
    <source>
        <dbReference type="ARBA" id="ARBA00022475"/>
    </source>
</evidence>
<proteinExistence type="predicted"/>
<keyword evidence="4 6" id="KW-1133">Transmembrane helix</keyword>
<dbReference type="PANTHER" id="PTHR42770">
    <property type="entry name" value="AMINO ACID TRANSPORTER-RELATED"/>
    <property type="match status" value="1"/>
</dbReference>
<dbReference type="PIRSF" id="PIRSF006060">
    <property type="entry name" value="AA_transporter"/>
    <property type="match status" value="1"/>
</dbReference>
<evidence type="ECO:0000256" key="1">
    <source>
        <dbReference type="ARBA" id="ARBA00004651"/>
    </source>
</evidence>
<keyword evidence="3 6" id="KW-0812">Transmembrane</keyword>
<dbReference type="Gene3D" id="1.20.1740.10">
    <property type="entry name" value="Amino acid/polyamine transporter I"/>
    <property type="match status" value="1"/>
</dbReference>
<feature type="transmembrane region" description="Helical" evidence="6">
    <location>
        <begin position="125"/>
        <end position="142"/>
    </location>
</feature>
<evidence type="ECO:0000313" key="8">
    <source>
        <dbReference type="Proteomes" id="UP000217944"/>
    </source>
</evidence>
<feature type="transmembrane region" description="Helical" evidence="6">
    <location>
        <begin position="190"/>
        <end position="208"/>
    </location>
</feature>
<dbReference type="InterPro" id="IPR002293">
    <property type="entry name" value="AA/rel_permease1"/>
</dbReference>
<feature type="transmembrane region" description="Helical" evidence="6">
    <location>
        <begin position="40"/>
        <end position="61"/>
    </location>
</feature>
<feature type="transmembrane region" description="Helical" evidence="6">
    <location>
        <begin position="12"/>
        <end position="34"/>
    </location>
</feature>
<dbReference type="AlphaFoldDB" id="A0A292YA98"/>
<sequence length="434" mass="47970">MTKALGFKELLAIGIGGMIGGGIFTILGISVSVAGFLAPFAIALGGIIALFAGYAYVKLGVYYKDEGATYAFFKRTFSNSHLAAAIIGWYTVFGYISTIALYAYTFSSYSISLFSFGENELIRKIIAILIVWVFAAINLWSVRGMGEVEDFIVYLKLFILIIISLILFCFSKYDFHSFITVLSSDFKNTPFLNILMVSSVTFVAYEGFQLIINGVKDMEEPDKNIPKAIYSAIFIVCLIYFVIALASVIAIEKYDLIRNKEAALAVGMKSIVGEWGGVLVIFSAVLATSSAINSTLFGSSRQLARIADDGYMPKILSFRKGTIPTYAIITMAFVASLLIIIGSLRLILEFGSITFLLVSFLMSLANFKIRDKTNSSLKVTIISMVGLLIGGVFIFYYEYKINRIELVFVFSLYIIIGILAFFYARRKIAENSNK</sequence>
<name>A0A292YA98_9BACT</name>
<dbReference type="RefSeq" id="WP_096258127.1">
    <property type="nucleotide sequence ID" value="NZ_BDME01000001.1"/>
</dbReference>
<evidence type="ECO:0000313" key="7">
    <source>
        <dbReference type="EMBL" id="GAX86967.1"/>
    </source>
</evidence>
<dbReference type="GO" id="GO:0005886">
    <property type="term" value="C:plasma membrane"/>
    <property type="evidence" value="ECO:0007669"/>
    <property type="project" value="UniProtKB-SubCell"/>
</dbReference>
<feature type="transmembrane region" description="Helical" evidence="6">
    <location>
        <begin position="82"/>
        <end position="105"/>
    </location>
</feature>
<comment type="subcellular location">
    <subcellularLocation>
        <location evidence="1">Cell membrane</location>
        <topology evidence="1">Multi-pass membrane protein</topology>
    </subcellularLocation>
</comment>
<evidence type="ECO:0000256" key="3">
    <source>
        <dbReference type="ARBA" id="ARBA00022692"/>
    </source>
</evidence>
<dbReference type="InterPro" id="IPR050367">
    <property type="entry name" value="APC_superfamily"/>
</dbReference>
<dbReference type="Proteomes" id="UP000217944">
    <property type="component" value="Unassembled WGS sequence"/>
</dbReference>
<feature type="transmembrane region" description="Helical" evidence="6">
    <location>
        <begin position="323"/>
        <end position="344"/>
    </location>
</feature>
<feature type="transmembrane region" description="Helical" evidence="6">
    <location>
        <begin position="151"/>
        <end position="170"/>
    </location>
</feature>
<dbReference type="GO" id="GO:0022857">
    <property type="term" value="F:transmembrane transporter activity"/>
    <property type="evidence" value="ECO:0007669"/>
    <property type="project" value="InterPro"/>
</dbReference>
<comment type="caution">
    <text evidence="7">The sequence shown here is derived from an EMBL/GenBank/DDBJ whole genome shotgun (WGS) entry which is preliminary data.</text>
</comment>
<protein>
    <recommendedName>
        <fullName evidence="9">Amino acid permease</fullName>
    </recommendedName>
</protein>
<feature type="transmembrane region" description="Helical" evidence="6">
    <location>
        <begin position="271"/>
        <end position="292"/>
    </location>
</feature>
<dbReference type="PANTHER" id="PTHR42770:SF11">
    <property type="entry name" value="INNER MEMBRANE TRANSPORT PROTEIN YBAT"/>
    <property type="match status" value="1"/>
</dbReference>
<keyword evidence="2" id="KW-1003">Cell membrane</keyword>
<feature type="transmembrane region" description="Helical" evidence="6">
    <location>
        <begin position="379"/>
        <end position="397"/>
    </location>
</feature>
<dbReference type="Pfam" id="PF13520">
    <property type="entry name" value="AA_permease_2"/>
    <property type="match status" value="1"/>
</dbReference>
<evidence type="ECO:0000256" key="5">
    <source>
        <dbReference type="ARBA" id="ARBA00023136"/>
    </source>
</evidence>
<feature type="transmembrane region" description="Helical" evidence="6">
    <location>
        <begin position="350"/>
        <end position="367"/>
    </location>
</feature>
<dbReference type="OrthoDB" id="127638at2"/>
<dbReference type="EMBL" id="BDME01000001">
    <property type="protein sequence ID" value="GAX86967.1"/>
    <property type="molecule type" value="Genomic_DNA"/>
</dbReference>
<evidence type="ECO:0008006" key="9">
    <source>
        <dbReference type="Google" id="ProtNLM"/>
    </source>
</evidence>
<evidence type="ECO:0000256" key="6">
    <source>
        <dbReference type="SAM" id="Phobius"/>
    </source>
</evidence>
<keyword evidence="8" id="KW-1185">Reference proteome</keyword>
<reference evidence="7 8" key="1">
    <citation type="journal article" date="2017" name="Syst. Appl. Microbiol.">
        <title>Lebetimonas natsushimae sp. nov., a novel strictly anaerobic, moderately thermophilic chemoautotroph isolated from a deep-sea hydrothermal vent polychaete nest in the Mid-Okinawa Trough.</title>
        <authorList>
            <person name="Nagata R."/>
            <person name="Takaki Y."/>
            <person name="Tame A."/>
            <person name="Nunoura T."/>
            <person name="Muto H."/>
            <person name="Mino S."/>
            <person name="Sawayama S."/>
            <person name="Takai K."/>
            <person name="Nakagawa S."/>
        </authorList>
    </citation>
    <scope>NUCLEOTIDE SEQUENCE [LARGE SCALE GENOMIC DNA]</scope>
    <source>
        <strain evidence="7 8">HS1857</strain>
    </source>
</reference>
<accession>A0A292YA98</accession>
<keyword evidence="5 6" id="KW-0472">Membrane</keyword>
<feature type="transmembrane region" description="Helical" evidence="6">
    <location>
        <begin position="403"/>
        <end position="424"/>
    </location>
</feature>
<organism evidence="7 8">
    <name type="scientific">Lebetimonas natsushimae</name>
    <dbReference type="NCBI Taxonomy" id="1936991"/>
    <lineage>
        <taxon>Bacteria</taxon>
        <taxon>Pseudomonadati</taxon>
        <taxon>Campylobacterota</taxon>
        <taxon>Epsilonproteobacteria</taxon>
        <taxon>Nautiliales</taxon>
        <taxon>Nautiliaceae</taxon>
        <taxon>Lebetimonas</taxon>
    </lineage>
</organism>